<keyword evidence="1" id="KW-0472">Membrane</keyword>
<evidence type="ECO:0000313" key="2">
    <source>
        <dbReference type="EMBL" id="MBX27243.1"/>
    </source>
</evidence>
<keyword evidence="1" id="KW-0812">Transmembrane</keyword>
<dbReference type="EMBL" id="GGEC01046759">
    <property type="protein sequence ID" value="MBX27243.1"/>
    <property type="molecule type" value="Transcribed_RNA"/>
</dbReference>
<reference evidence="3" key="1">
    <citation type="submission" date="2018-02" db="EMBL/GenBank/DDBJ databases">
        <title>Rhizophora mucronata_Transcriptome.</title>
        <authorList>
            <person name="Meera S.P."/>
            <person name="Sreeshan A."/>
            <person name="Augustine A."/>
        </authorList>
    </citation>
    <scope>NUCLEOTIDE SEQUENCE</scope>
    <source>
        <tissue evidence="3">Leaf</tissue>
    </source>
</reference>
<sequence length="50" mass="6275">MHQRGRYLILKTNSFYFATNCLSFRVFWQSLLTLYFFIFRFSIKRQTVWV</sequence>
<name>A0A2P2MAI6_RHIMU</name>
<keyword evidence="1" id="KW-1133">Transmembrane helix</keyword>
<dbReference type="EMBL" id="GGEC01046770">
    <property type="protein sequence ID" value="MBX27254.1"/>
    <property type="molecule type" value="Transcribed_RNA"/>
</dbReference>
<protein>
    <submittedName>
        <fullName evidence="2 3">Cyclic nucleotide-gated ion channel</fullName>
    </submittedName>
</protein>
<accession>A0A2P2MAI6</accession>
<proteinExistence type="predicted"/>
<evidence type="ECO:0000313" key="3">
    <source>
        <dbReference type="EMBL" id="MBX27248.1"/>
    </source>
</evidence>
<organism evidence="3">
    <name type="scientific">Rhizophora mucronata</name>
    <name type="common">Asiatic mangrove</name>
    <dbReference type="NCBI Taxonomy" id="61149"/>
    <lineage>
        <taxon>Eukaryota</taxon>
        <taxon>Viridiplantae</taxon>
        <taxon>Streptophyta</taxon>
        <taxon>Embryophyta</taxon>
        <taxon>Tracheophyta</taxon>
        <taxon>Spermatophyta</taxon>
        <taxon>Magnoliopsida</taxon>
        <taxon>eudicotyledons</taxon>
        <taxon>Gunneridae</taxon>
        <taxon>Pentapetalae</taxon>
        <taxon>rosids</taxon>
        <taxon>fabids</taxon>
        <taxon>Malpighiales</taxon>
        <taxon>Rhizophoraceae</taxon>
        <taxon>Rhizophora</taxon>
    </lineage>
</organism>
<dbReference type="AlphaFoldDB" id="A0A2P2MAI6"/>
<dbReference type="EMBL" id="GGEC01046764">
    <property type="protein sequence ID" value="MBX27248.1"/>
    <property type="molecule type" value="Transcribed_RNA"/>
</dbReference>
<evidence type="ECO:0000256" key="1">
    <source>
        <dbReference type="SAM" id="Phobius"/>
    </source>
</evidence>
<feature type="transmembrane region" description="Helical" evidence="1">
    <location>
        <begin position="15"/>
        <end position="38"/>
    </location>
</feature>